<name>A0AAN4VXT0_9BACT</name>
<organism evidence="2 3">
    <name type="scientific">Persicobacter diffluens</name>
    <dbReference type="NCBI Taxonomy" id="981"/>
    <lineage>
        <taxon>Bacteria</taxon>
        <taxon>Pseudomonadati</taxon>
        <taxon>Bacteroidota</taxon>
        <taxon>Cytophagia</taxon>
        <taxon>Cytophagales</taxon>
        <taxon>Persicobacteraceae</taxon>
        <taxon>Persicobacter</taxon>
    </lineage>
</organism>
<dbReference type="EMBL" id="BQKE01000001">
    <property type="protein sequence ID" value="GJM61971.1"/>
    <property type="molecule type" value="Genomic_DNA"/>
</dbReference>
<comment type="caution">
    <text evidence="2">The sequence shown here is derived from an EMBL/GenBank/DDBJ whole genome shotgun (WGS) entry which is preliminary data.</text>
</comment>
<evidence type="ECO:0000256" key="1">
    <source>
        <dbReference type="SAM" id="SignalP"/>
    </source>
</evidence>
<proteinExistence type="predicted"/>
<feature type="signal peptide" evidence="1">
    <location>
        <begin position="1"/>
        <end position="20"/>
    </location>
</feature>
<accession>A0AAN4VXT0</accession>
<feature type="chain" id="PRO_5042844855" description="Lipocalin-like domain-containing protein" evidence="1">
    <location>
        <begin position="21"/>
        <end position="132"/>
    </location>
</feature>
<dbReference type="Proteomes" id="UP001310022">
    <property type="component" value="Unassembled WGS sequence"/>
</dbReference>
<keyword evidence="3" id="KW-1185">Reference proteome</keyword>
<reference evidence="2 3" key="1">
    <citation type="submission" date="2021-12" db="EMBL/GenBank/DDBJ databases">
        <title>Genome sequencing of bacteria with rrn-lacking chromosome and rrn-plasmid.</title>
        <authorList>
            <person name="Anda M."/>
            <person name="Iwasaki W."/>
        </authorList>
    </citation>
    <scope>NUCLEOTIDE SEQUENCE [LARGE SCALE GENOMIC DNA]</scope>
    <source>
        <strain evidence="2 3">NBRC 15940</strain>
    </source>
</reference>
<protein>
    <recommendedName>
        <fullName evidence="4">Lipocalin-like domain-containing protein</fullName>
    </recommendedName>
</protein>
<evidence type="ECO:0008006" key="4">
    <source>
        <dbReference type="Google" id="ProtNLM"/>
    </source>
</evidence>
<dbReference type="RefSeq" id="WP_338237390.1">
    <property type="nucleotide sequence ID" value="NZ_BQKE01000001.1"/>
</dbReference>
<dbReference type="AlphaFoldDB" id="A0AAN4VXT0"/>
<evidence type="ECO:0000313" key="3">
    <source>
        <dbReference type="Proteomes" id="UP001310022"/>
    </source>
</evidence>
<sequence>MKKGILLSIALCLFALVSFAQKFKVDPRTELLAKKKWKIVRVDGRYDDRFQMGETLDFHRDGRFYFEGTKNPYAHGDWVMDGKYLILQYKDQEDHATISERMQIKKLKDDQLVLKTFKVKSKGWQKHTLYLR</sequence>
<gene>
    <name evidence="2" type="ORF">PEDI_25230</name>
</gene>
<evidence type="ECO:0000313" key="2">
    <source>
        <dbReference type="EMBL" id="GJM61971.1"/>
    </source>
</evidence>
<keyword evidence="1" id="KW-0732">Signal</keyword>